<accession>A0ABD2NZX2</accession>
<dbReference type="Proteomes" id="UP001516400">
    <property type="component" value="Unassembled WGS sequence"/>
</dbReference>
<proteinExistence type="predicted"/>
<evidence type="ECO:0000313" key="2">
    <source>
        <dbReference type="Proteomes" id="UP001516400"/>
    </source>
</evidence>
<sequence length="151" mass="18091">MQFRDQVSIVDWKAVIRANNGTELAFGIFQNIFSNMFDQCFPLTKVRTKYNNLTFRESLKLRELSDMLLEMNEIRKCNRSPYYTHQYKRLLKIHHLSLHREKRQFCEEKILSANNRARTVWNIIKGHDVKRIEIKTITTLVDEEENSITEP</sequence>
<dbReference type="EMBL" id="JABFTP020000165">
    <property type="protein sequence ID" value="KAL3284034.1"/>
    <property type="molecule type" value="Genomic_DNA"/>
</dbReference>
<gene>
    <name evidence="1" type="ORF">HHI36_018204</name>
</gene>
<organism evidence="1 2">
    <name type="scientific">Cryptolaemus montrouzieri</name>
    <dbReference type="NCBI Taxonomy" id="559131"/>
    <lineage>
        <taxon>Eukaryota</taxon>
        <taxon>Metazoa</taxon>
        <taxon>Ecdysozoa</taxon>
        <taxon>Arthropoda</taxon>
        <taxon>Hexapoda</taxon>
        <taxon>Insecta</taxon>
        <taxon>Pterygota</taxon>
        <taxon>Neoptera</taxon>
        <taxon>Endopterygota</taxon>
        <taxon>Coleoptera</taxon>
        <taxon>Polyphaga</taxon>
        <taxon>Cucujiformia</taxon>
        <taxon>Coccinelloidea</taxon>
        <taxon>Coccinellidae</taxon>
        <taxon>Scymninae</taxon>
        <taxon>Scymnini</taxon>
        <taxon>Cryptolaemus</taxon>
    </lineage>
</organism>
<name>A0ABD2NZX2_9CUCU</name>
<keyword evidence="2" id="KW-1185">Reference proteome</keyword>
<reference evidence="1 2" key="1">
    <citation type="journal article" date="2021" name="BMC Biol.">
        <title>Horizontally acquired antibacterial genes associated with adaptive radiation of ladybird beetles.</title>
        <authorList>
            <person name="Li H.S."/>
            <person name="Tang X.F."/>
            <person name="Huang Y.H."/>
            <person name="Xu Z.Y."/>
            <person name="Chen M.L."/>
            <person name="Du X.Y."/>
            <person name="Qiu B.Y."/>
            <person name="Chen P.T."/>
            <person name="Zhang W."/>
            <person name="Slipinski A."/>
            <person name="Escalona H.E."/>
            <person name="Waterhouse R.M."/>
            <person name="Zwick A."/>
            <person name="Pang H."/>
        </authorList>
    </citation>
    <scope>NUCLEOTIDE SEQUENCE [LARGE SCALE GENOMIC DNA]</scope>
    <source>
        <strain evidence="1">SYSU2018</strain>
    </source>
</reference>
<dbReference type="AlphaFoldDB" id="A0ABD2NZX2"/>
<protein>
    <submittedName>
        <fullName evidence="1">Uncharacterized protein</fullName>
    </submittedName>
</protein>
<evidence type="ECO:0000313" key="1">
    <source>
        <dbReference type="EMBL" id="KAL3284034.1"/>
    </source>
</evidence>
<comment type="caution">
    <text evidence="1">The sequence shown here is derived from an EMBL/GenBank/DDBJ whole genome shotgun (WGS) entry which is preliminary data.</text>
</comment>